<evidence type="ECO:0000313" key="3">
    <source>
        <dbReference type="EMBL" id="KAF9783207.1"/>
    </source>
</evidence>
<sequence length="211" mass="22584">MFLSVVYAATVALLSLPSFVYASPLVARAGHGVWNPPITAPGAGDVWAVGSTQLVTWNTDNIPPSAVNRTGTLLLGYLDEGTHGENLDTYRPLADGFPLTDRYVRILVPDVKPRDTYIVVLMGNSGNASPEFRIVKDRSNPAITHEAFDDTISRHNPDGHDSEVGPVDTEQIPNESHPHAQCKGRHSGSGSGRTSGHAEDTPPDQGPDKPC</sequence>
<evidence type="ECO:0000313" key="4">
    <source>
        <dbReference type="Proteomes" id="UP000736335"/>
    </source>
</evidence>
<feature type="compositionally biased region" description="Basic and acidic residues" evidence="1">
    <location>
        <begin position="148"/>
        <end position="163"/>
    </location>
</feature>
<dbReference type="OrthoDB" id="3199367at2759"/>
<proteinExistence type="predicted"/>
<comment type="caution">
    <text evidence="3">The sequence shown here is derived from an EMBL/GenBank/DDBJ whole genome shotgun (WGS) entry which is preliminary data.</text>
</comment>
<organism evidence="3 4">
    <name type="scientific">Thelephora terrestris</name>
    <dbReference type="NCBI Taxonomy" id="56493"/>
    <lineage>
        <taxon>Eukaryota</taxon>
        <taxon>Fungi</taxon>
        <taxon>Dikarya</taxon>
        <taxon>Basidiomycota</taxon>
        <taxon>Agaricomycotina</taxon>
        <taxon>Agaricomycetes</taxon>
        <taxon>Thelephorales</taxon>
        <taxon>Thelephoraceae</taxon>
        <taxon>Thelephora</taxon>
    </lineage>
</organism>
<feature type="compositionally biased region" description="Basic and acidic residues" evidence="1">
    <location>
        <begin position="196"/>
        <end position="211"/>
    </location>
</feature>
<dbReference type="Proteomes" id="UP000736335">
    <property type="component" value="Unassembled WGS sequence"/>
</dbReference>
<feature type="signal peptide" evidence="2">
    <location>
        <begin position="1"/>
        <end position="22"/>
    </location>
</feature>
<reference evidence="3" key="2">
    <citation type="submission" date="2020-11" db="EMBL/GenBank/DDBJ databases">
        <authorList>
            <consortium name="DOE Joint Genome Institute"/>
            <person name="Kuo A."/>
            <person name="Miyauchi S."/>
            <person name="Kiss E."/>
            <person name="Drula E."/>
            <person name="Kohler A."/>
            <person name="Sanchez-Garcia M."/>
            <person name="Andreopoulos B."/>
            <person name="Barry K.W."/>
            <person name="Bonito G."/>
            <person name="Buee M."/>
            <person name="Carver A."/>
            <person name="Chen C."/>
            <person name="Cichocki N."/>
            <person name="Clum A."/>
            <person name="Culley D."/>
            <person name="Crous P.W."/>
            <person name="Fauchery L."/>
            <person name="Girlanda M."/>
            <person name="Hayes R."/>
            <person name="Keri Z."/>
            <person name="Labutti K."/>
            <person name="Lipzen A."/>
            <person name="Lombard V."/>
            <person name="Magnuson J."/>
            <person name="Maillard F."/>
            <person name="Morin E."/>
            <person name="Murat C."/>
            <person name="Nolan M."/>
            <person name="Ohm R."/>
            <person name="Pangilinan J."/>
            <person name="Pereira M."/>
            <person name="Perotto S."/>
            <person name="Peter M."/>
            <person name="Riley R."/>
            <person name="Sitrit Y."/>
            <person name="Stielow B."/>
            <person name="Szollosi G."/>
            <person name="Zifcakova L."/>
            <person name="Stursova M."/>
            <person name="Spatafora J.W."/>
            <person name="Tedersoo L."/>
            <person name="Vaario L.-M."/>
            <person name="Yamada A."/>
            <person name="Yan M."/>
            <person name="Wang P."/>
            <person name="Xu J."/>
            <person name="Bruns T."/>
            <person name="Baldrian P."/>
            <person name="Vilgalys R."/>
            <person name="Henrissat B."/>
            <person name="Grigoriev I.V."/>
            <person name="Hibbett D."/>
            <person name="Nagy L.G."/>
            <person name="Martin F.M."/>
        </authorList>
    </citation>
    <scope>NUCLEOTIDE SEQUENCE</scope>
    <source>
        <strain evidence="3">UH-Tt-Lm1</strain>
    </source>
</reference>
<keyword evidence="2" id="KW-0732">Signal</keyword>
<reference evidence="3" key="1">
    <citation type="journal article" date="2020" name="Nat. Commun.">
        <title>Large-scale genome sequencing of mycorrhizal fungi provides insights into the early evolution of symbiotic traits.</title>
        <authorList>
            <person name="Miyauchi S."/>
            <person name="Kiss E."/>
            <person name="Kuo A."/>
            <person name="Drula E."/>
            <person name="Kohler A."/>
            <person name="Sanchez-Garcia M."/>
            <person name="Morin E."/>
            <person name="Andreopoulos B."/>
            <person name="Barry K.W."/>
            <person name="Bonito G."/>
            <person name="Buee M."/>
            <person name="Carver A."/>
            <person name="Chen C."/>
            <person name="Cichocki N."/>
            <person name="Clum A."/>
            <person name="Culley D."/>
            <person name="Crous P.W."/>
            <person name="Fauchery L."/>
            <person name="Girlanda M."/>
            <person name="Hayes R.D."/>
            <person name="Keri Z."/>
            <person name="LaButti K."/>
            <person name="Lipzen A."/>
            <person name="Lombard V."/>
            <person name="Magnuson J."/>
            <person name="Maillard F."/>
            <person name="Murat C."/>
            <person name="Nolan M."/>
            <person name="Ohm R.A."/>
            <person name="Pangilinan J."/>
            <person name="Pereira M.F."/>
            <person name="Perotto S."/>
            <person name="Peter M."/>
            <person name="Pfister S."/>
            <person name="Riley R."/>
            <person name="Sitrit Y."/>
            <person name="Stielow J.B."/>
            <person name="Szollosi G."/>
            <person name="Zifcakova L."/>
            <person name="Stursova M."/>
            <person name="Spatafora J.W."/>
            <person name="Tedersoo L."/>
            <person name="Vaario L.M."/>
            <person name="Yamada A."/>
            <person name="Yan M."/>
            <person name="Wang P."/>
            <person name="Xu J."/>
            <person name="Bruns T."/>
            <person name="Baldrian P."/>
            <person name="Vilgalys R."/>
            <person name="Dunand C."/>
            <person name="Henrissat B."/>
            <person name="Grigoriev I.V."/>
            <person name="Hibbett D."/>
            <person name="Nagy L.G."/>
            <person name="Martin F.M."/>
        </authorList>
    </citation>
    <scope>NUCLEOTIDE SEQUENCE</scope>
    <source>
        <strain evidence="3">UH-Tt-Lm1</strain>
    </source>
</reference>
<evidence type="ECO:0000256" key="2">
    <source>
        <dbReference type="SAM" id="SignalP"/>
    </source>
</evidence>
<dbReference type="EMBL" id="WIUZ02000010">
    <property type="protein sequence ID" value="KAF9783207.1"/>
    <property type="molecule type" value="Genomic_DNA"/>
</dbReference>
<name>A0A9P6HAZ4_9AGAM</name>
<evidence type="ECO:0000256" key="1">
    <source>
        <dbReference type="SAM" id="MobiDB-lite"/>
    </source>
</evidence>
<gene>
    <name evidence="3" type="ORF">BJ322DRAFT_1069582</name>
</gene>
<dbReference type="AlphaFoldDB" id="A0A9P6HAZ4"/>
<accession>A0A9P6HAZ4</accession>
<feature type="chain" id="PRO_5040255753" evidence="2">
    <location>
        <begin position="23"/>
        <end position="211"/>
    </location>
</feature>
<feature type="region of interest" description="Disordered" evidence="1">
    <location>
        <begin position="148"/>
        <end position="211"/>
    </location>
</feature>
<keyword evidence="4" id="KW-1185">Reference proteome</keyword>
<protein>
    <submittedName>
        <fullName evidence="3">Uncharacterized protein</fullName>
    </submittedName>
</protein>